<accession>A0A0G0CPH4</accession>
<dbReference type="Proteomes" id="UP000034778">
    <property type="component" value="Unassembled WGS sequence"/>
</dbReference>
<organism evidence="1 2">
    <name type="scientific">Candidatus Woesebacteria bacterium GW2011_GWB1_33_22</name>
    <dbReference type="NCBI Taxonomy" id="1618566"/>
    <lineage>
        <taxon>Bacteria</taxon>
        <taxon>Candidatus Woeseibacteriota</taxon>
    </lineage>
</organism>
<protein>
    <submittedName>
        <fullName evidence="1">Putative Zn-dependent hydrolases of the beta-lactamase fold protein</fullName>
    </submittedName>
</protein>
<dbReference type="EMBL" id="LBOW01000002">
    <property type="protein sequence ID" value="KKP45277.1"/>
    <property type="molecule type" value="Genomic_DNA"/>
</dbReference>
<dbReference type="Pfam" id="PF13483">
    <property type="entry name" value="Lactamase_B_3"/>
    <property type="match status" value="1"/>
</dbReference>
<dbReference type="GO" id="GO:0016787">
    <property type="term" value="F:hydrolase activity"/>
    <property type="evidence" value="ECO:0007669"/>
    <property type="project" value="UniProtKB-KW"/>
</dbReference>
<proteinExistence type="predicted"/>
<sequence length="166" mass="18341">MDITIKNNEFRIKGRTGVLYSKPDGVSIETSDGTSSKELLGAGEYEVSGISVIGLQTEEGNLFIYEVDGLRICNLNNLTKKLADSKVSAVGDVDILLLPVCATSIVMMQQLESYYVIPFGQNNQEELDKFLKESGMTVEKMPKFNLKKEEIIEETPTTIVVLDSSH</sequence>
<dbReference type="Gene3D" id="3.60.15.10">
    <property type="entry name" value="Ribonuclease Z/Hydroxyacylglutathione hydrolase-like"/>
    <property type="match status" value="1"/>
</dbReference>
<reference evidence="1 2" key="1">
    <citation type="journal article" date="2015" name="Nature">
        <title>rRNA introns, odd ribosomes, and small enigmatic genomes across a large radiation of phyla.</title>
        <authorList>
            <person name="Brown C.T."/>
            <person name="Hug L.A."/>
            <person name="Thomas B.C."/>
            <person name="Sharon I."/>
            <person name="Castelle C.J."/>
            <person name="Singh A."/>
            <person name="Wilkins M.J."/>
            <person name="Williams K.H."/>
            <person name="Banfield J.F."/>
        </authorList>
    </citation>
    <scope>NUCLEOTIDE SEQUENCE [LARGE SCALE GENOMIC DNA]</scope>
</reference>
<gene>
    <name evidence="1" type="ORF">UR35_C0002G0110</name>
</gene>
<dbReference type="AlphaFoldDB" id="A0A0G0CPH4"/>
<dbReference type="InterPro" id="IPR036866">
    <property type="entry name" value="RibonucZ/Hydroxyglut_hydro"/>
</dbReference>
<keyword evidence="1" id="KW-0378">Hydrolase</keyword>
<comment type="caution">
    <text evidence="1">The sequence shown here is derived from an EMBL/GenBank/DDBJ whole genome shotgun (WGS) entry which is preliminary data.</text>
</comment>
<name>A0A0G0CPH4_9BACT</name>
<evidence type="ECO:0000313" key="1">
    <source>
        <dbReference type="EMBL" id="KKP45277.1"/>
    </source>
</evidence>
<dbReference type="STRING" id="1618566.UR35_C0002G0110"/>
<evidence type="ECO:0000313" key="2">
    <source>
        <dbReference type="Proteomes" id="UP000034778"/>
    </source>
</evidence>